<dbReference type="OrthoDB" id="9795242at2"/>
<dbReference type="InterPro" id="IPR009057">
    <property type="entry name" value="Homeodomain-like_sf"/>
</dbReference>
<dbReference type="PANTHER" id="PTHR47506:SF10">
    <property type="entry name" value="TRANSCRIPTIONAL REGULATORY PROTEIN"/>
    <property type="match status" value="1"/>
</dbReference>
<name>A0A0H4PCL9_9BACT</name>
<accession>A0A0H4PCL9</accession>
<dbReference type="Gene3D" id="1.10.357.10">
    <property type="entry name" value="Tetracycline Repressor, domain 2"/>
    <property type="match status" value="1"/>
</dbReference>
<dbReference type="GO" id="GO:0003677">
    <property type="term" value="F:DNA binding"/>
    <property type="evidence" value="ECO:0007669"/>
    <property type="project" value="UniProtKB-UniRule"/>
</dbReference>
<dbReference type="SUPFAM" id="SSF46689">
    <property type="entry name" value="Homeodomain-like"/>
    <property type="match status" value="1"/>
</dbReference>
<feature type="DNA-binding region" description="H-T-H motif" evidence="4">
    <location>
        <begin position="29"/>
        <end position="48"/>
    </location>
</feature>
<proteinExistence type="predicted"/>
<dbReference type="SUPFAM" id="SSF48498">
    <property type="entry name" value="Tetracyclin repressor-like, C-terminal domain"/>
    <property type="match status" value="1"/>
</dbReference>
<evidence type="ECO:0000259" key="5">
    <source>
        <dbReference type="PROSITE" id="PS50977"/>
    </source>
</evidence>
<dbReference type="Gene3D" id="1.10.10.60">
    <property type="entry name" value="Homeodomain-like"/>
    <property type="match status" value="1"/>
</dbReference>
<dbReference type="STRING" id="320787.CA2015_1446"/>
<evidence type="ECO:0000313" key="6">
    <source>
        <dbReference type="EMBL" id="AKP50885.1"/>
    </source>
</evidence>
<evidence type="ECO:0000256" key="3">
    <source>
        <dbReference type="ARBA" id="ARBA00023163"/>
    </source>
</evidence>
<keyword evidence="3" id="KW-0804">Transcription</keyword>
<dbReference type="InterPro" id="IPR001647">
    <property type="entry name" value="HTH_TetR"/>
</dbReference>
<dbReference type="EMBL" id="CP012040">
    <property type="protein sequence ID" value="AKP50885.1"/>
    <property type="molecule type" value="Genomic_DNA"/>
</dbReference>
<dbReference type="PANTHER" id="PTHR47506">
    <property type="entry name" value="TRANSCRIPTIONAL REGULATORY PROTEIN"/>
    <property type="match status" value="1"/>
</dbReference>
<protein>
    <submittedName>
        <fullName evidence="6">Transcriptional regulator, TetR family</fullName>
    </submittedName>
</protein>
<gene>
    <name evidence="6" type="ORF">CA2015_1446</name>
</gene>
<dbReference type="Pfam" id="PF00440">
    <property type="entry name" value="TetR_N"/>
    <property type="match status" value="1"/>
</dbReference>
<keyword evidence="2 4" id="KW-0238">DNA-binding</keyword>
<reference evidence="6 7" key="1">
    <citation type="submission" date="2015-07" db="EMBL/GenBank/DDBJ databases">
        <authorList>
            <person name="Kim K.M."/>
        </authorList>
    </citation>
    <scope>NUCLEOTIDE SEQUENCE [LARGE SCALE GENOMIC DNA]</scope>
    <source>
        <strain evidence="6 7">KCTC 12363</strain>
    </source>
</reference>
<dbReference type="Proteomes" id="UP000036520">
    <property type="component" value="Chromosome"/>
</dbReference>
<keyword evidence="7" id="KW-1185">Reference proteome</keyword>
<evidence type="ECO:0000256" key="2">
    <source>
        <dbReference type="ARBA" id="ARBA00023125"/>
    </source>
</evidence>
<dbReference type="InterPro" id="IPR036271">
    <property type="entry name" value="Tet_transcr_reg_TetR-rel_C_sf"/>
</dbReference>
<sequence length="187" mass="21767">MARKKEYKEEEVIEKAMRLFWRNGYESTSMQMLEKEMGINKFSIYSSFGSKHGVFIESLKCYKEKVSDMFEKFKASQNGVEDIKQFFYDSVAVGYQPDNVKGCLLTNTYNEFSESEDPLIKSQVDLFMDNLKELFIEKLRMDPSKDEETVLKQANFLVVAKHGLAAATRVNSEKEIEDYIEMTFSNI</sequence>
<dbReference type="RefSeq" id="WP_048641289.1">
    <property type="nucleotide sequence ID" value="NZ_CP012040.1"/>
</dbReference>
<evidence type="ECO:0000256" key="4">
    <source>
        <dbReference type="PROSITE-ProRule" id="PRU00335"/>
    </source>
</evidence>
<dbReference type="PROSITE" id="PS50977">
    <property type="entry name" value="HTH_TETR_2"/>
    <property type="match status" value="1"/>
</dbReference>
<dbReference type="KEGG" id="camu:CA2015_1446"/>
<feature type="domain" description="HTH tetR-type" evidence="5">
    <location>
        <begin position="6"/>
        <end position="66"/>
    </location>
</feature>
<dbReference type="PATRIC" id="fig|320787.5.peg.1594"/>
<evidence type="ECO:0000313" key="7">
    <source>
        <dbReference type="Proteomes" id="UP000036520"/>
    </source>
</evidence>
<evidence type="ECO:0000256" key="1">
    <source>
        <dbReference type="ARBA" id="ARBA00023015"/>
    </source>
</evidence>
<dbReference type="AlphaFoldDB" id="A0A0H4PCL9"/>
<organism evidence="6 7">
    <name type="scientific">Cyclobacterium amurskyense</name>
    <dbReference type="NCBI Taxonomy" id="320787"/>
    <lineage>
        <taxon>Bacteria</taxon>
        <taxon>Pseudomonadati</taxon>
        <taxon>Bacteroidota</taxon>
        <taxon>Cytophagia</taxon>
        <taxon>Cytophagales</taxon>
        <taxon>Cyclobacteriaceae</taxon>
        <taxon>Cyclobacterium</taxon>
    </lineage>
</organism>
<keyword evidence="1" id="KW-0805">Transcription regulation</keyword>